<dbReference type="InterPro" id="IPR032466">
    <property type="entry name" value="Metal_Hydrolase"/>
</dbReference>
<name>A0A7K3M8T6_9ACTN</name>
<protein>
    <submittedName>
        <fullName evidence="3">Amidohydrolase family protein</fullName>
    </submittedName>
</protein>
<dbReference type="GO" id="GO:0016787">
    <property type="term" value="F:hydrolase activity"/>
    <property type="evidence" value="ECO:0007669"/>
    <property type="project" value="UniProtKB-KW"/>
</dbReference>
<dbReference type="Proteomes" id="UP000460435">
    <property type="component" value="Unassembled WGS sequence"/>
</dbReference>
<evidence type="ECO:0000256" key="1">
    <source>
        <dbReference type="ARBA" id="ARBA00038310"/>
    </source>
</evidence>
<dbReference type="AlphaFoldDB" id="A0A7K3M8T6"/>
<keyword evidence="3" id="KW-0378">Hydrolase</keyword>
<proteinExistence type="inferred from homology"/>
<gene>
    <name evidence="3" type="ORF">F7O44_21295</name>
</gene>
<keyword evidence="4" id="KW-1185">Reference proteome</keyword>
<evidence type="ECO:0000313" key="4">
    <source>
        <dbReference type="Proteomes" id="UP000460435"/>
    </source>
</evidence>
<dbReference type="PANTHER" id="PTHR43569:SF2">
    <property type="entry name" value="AMIDOHYDROLASE-RELATED DOMAIN-CONTAINING PROTEIN"/>
    <property type="match status" value="1"/>
</dbReference>
<sequence length="281" mass="30525">MSGITDTHHHLWDPARRNYPWMTGPAASLRRPYGLDELRSVTSPAGVARTIVVQAAHDEDETEELLATAASSEGLIAGVVGWVDLTAPDLAERLARLRSLPGGELLAGIRHQVHDETDPEWLTRPDVLRGLSMLATAGLVYDLLIRPRELPAARRAVQEVDTLAFVVDHGAKPAIAEGVLEPWSAEIGELARLPNVSCKVSGLVTEADWANWTLTDLRPYTDRLVDVFGADRLMFGSDWPVCTLAASYSDVLQATRECLAELTPGESDAVFTGNAARIYGL</sequence>
<evidence type="ECO:0000259" key="2">
    <source>
        <dbReference type="Pfam" id="PF04909"/>
    </source>
</evidence>
<dbReference type="InterPro" id="IPR006680">
    <property type="entry name" value="Amidohydro-rel"/>
</dbReference>
<comment type="caution">
    <text evidence="3">The sequence shown here is derived from an EMBL/GenBank/DDBJ whole genome shotgun (WGS) entry which is preliminary data.</text>
</comment>
<dbReference type="SUPFAM" id="SSF51556">
    <property type="entry name" value="Metallo-dependent hydrolases"/>
    <property type="match status" value="1"/>
</dbReference>
<dbReference type="Pfam" id="PF04909">
    <property type="entry name" value="Amidohydro_2"/>
    <property type="match status" value="1"/>
</dbReference>
<dbReference type="RefSeq" id="WP_162452314.1">
    <property type="nucleotide sequence ID" value="NZ_WLZY01000008.1"/>
</dbReference>
<evidence type="ECO:0000313" key="3">
    <source>
        <dbReference type="EMBL" id="NDL59610.1"/>
    </source>
</evidence>
<comment type="similarity">
    <text evidence="1">Belongs to the metallo-dependent hydrolases superfamily.</text>
</comment>
<dbReference type="EMBL" id="WLZY01000008">
    <property type="protein sequence ID" value="NDL59610.1"/>
    <property type="molecule type" value="Genomic_DNA"/>
</dbReference>
<accession>A0A7K3M8T6</accession>
<dbReference type="PANTHER" id="PTHR43569">
    <property type="entry name" value="AMIDOHYDROLASE"/>
    <property type="match status" value="1"/>
</dbReference>
<dbReference type="Gene3D" id="3.20.20.140">
    <property type="entry name" value="Metal-dependent hydrolases"/>
    <property type="match status" value="1"/>
</dbReference>
<dbReference type="InterPro" id="IPR052350">
    <property type="entry name" value="Metallo-dep_Lactonases"/>
</dbReference>
<reference evidence="3 4" key="1">
    <citation type="submission" date="2019-11" db="EMBL/GenBank/DDBJ databases">
        <authorList>
            <person name="Li X.-J."/>
            <person name="Feng X.-M."/>
        </authorList>
    </citation>
    <scope>NUCLEOTIDE SEQUENCE [LARGE SCALE GENOMIC DNA]</scope>
    <source>
        <strain evidence="3 4">XMNu-373</strain>
    </source>
</reference>
<organism evidence="3 4">
    <name type="scientific">Phytoactinopolyspora mesophila</name>
    <dbReference type="NCBI Taxonomy" id="2650750"/>
    <lineage>
        <taxon>Bacteria</taxon>
        <taxon>Bacillati</taxon>
        <taxon>Actinomycetota</taxon>
        <taxon>Actinomycetes</taxon>
        <taxon>Jiangellales</taxon>
        <taxon>Jiangellaceae</taxon>
        <taxon>Phytoactinopolyspora</taxon>
    </lineage>
</organism>
<feature type="domain" description="Amidohydrolase-related" evidence="2">
    <location>
        <begin position="6"/>
        <end position="281"/>
    </location>
</feature>